<dbReference type="OrthoDB" id="3199698at2759"/>
<feature type="compositionally biased region" description="Acidic residues" evidence="1">
    <location>
        <begin position="26"/>
        <end position="45"/>
    </location>
</feature>
<evidence type="ECO:0000256" key="1">
    <source>
        <dbReference type="SAM" id="MobiDB-lite"/>
    </source>
</evidence>
<comment type="caution">
    <text evidence="2">The sequence shown here is derived from an EMBL/GenBank/DDBJ whole genome shotgun (WGS) entry which is preliminary data.</text>
</comment>
<dbReference type="EMBL" id="MLYV02000512">
    <property type="protein sequence ID" value="PSR88459.1"/>
    <property type="molecule type" value="Genomic_DNA"/>
</dbReference>
<dbReference type="AlphaFoldDB" id="A0A2R6PBT0"/>
<sequence length="282" mass="31152">MLQGTCLSEAVRSFVLTQGEDHNSDNDELEGSLEDNEAGSEDEDEDDAIEGIHVLGDVSLAKQYQRGYPTTMRTLGKHIGVRSLKHLVSRFLCDQTHPNPLLDESPTPPLPTLHGPIRVFHSVAATFFAPSDISGVGGMRRKHIHATPCWRKGLPRYNCVFAEKDSSLDGFRGLHAARVLLLFSFTCGGVSYPCALVRWFSPIADEPDDLTGMWVVEPDFNGDGSPSFGIMHLDAVLQAAHLLPVFGDAFLPANFHFSQSLDSYKSFYVNKFVDHHAHEIAF</sequence>
<evidence type="ECO:0000313" key="2">
    <source>
        <dbReference type="EMBL" id="PSR88459.1"/>
    </source>
</evidence>
<evidence type="ECO:0000313" key="3">
    <source>
        <dbReference type="Proteomes" id="UP000186601"/>
    </source>
</evidence>
<organism evidence="2 3">
    <name type="scientific">Hermanssonia centrifuga</name>
    <dbReference type="NCBI Taxonomy" id="98765"/>
    <lineage>
        <taxon>Eukaryota</taxon>
        <taxon>Fungi</taxon>
        <taxon>Dikarya</taxon>
        <taxon>Basidiomycota</taxon>
        <taxon>Agaricomycotina</taxon>
        <taxon>Agaricomycetes</taxon>
        <taxon>Polyporales</taxon>
        <taxon>Meruliaceae</taxon>
        <taxon>Hermanssonia</taxon>
    </lineage>
</organism>
<feature type="region of interest" description="Disordered" evidence="1">
    <location>
        <begin position="17"/>
        <end position="45"/>
    </location>
</feature>
<dbReference type="Proteomes" id="UP000186601">
    <property type="component" value="Unassembled WGS sequence"/>
</dbReference>
<proteinExistence type="predicted"/>
<name>A0A2R6PBT0_9APHY</name>
<accession>A0A2R6PBT0</accession>
<dbReference type="STRING" id="98765.A0A2R6PBT0"/>
<reference evidence="2 3" key="1">
    <citation type="submission" date="2018-02" db="EMBL/GenBank/DDBJ databases">
        <title>Genome sequence of the basidiomycete white-rot fungus Phlebia centrifuga.</title>
        <authorList>
            <person name="Granchi Z."/>
            <person name="Peng M."/>
            <person name="de Vries R.P."/>
            <person name="Hilden K."/>
            <person name="Makela M.R."/>
            <person name="Grigoriev I."/>
            <person name="Riley R."/>
        </authorList>
    </citation>
    <scope>NUCLEOTIDE SEQUENCE [LARGE SCALE GENOMIC DNA]</scope>
    <source>
        <strain evidence="2 3">FBCC195</strain>
    </source>
</reference>
<gene>
    <name evidence="2" type="ORF">PHLCEN_2v5139</name>
</gene>
<protein>
    <submittedName>
        <fullName evidence="2">Uncharacterized protein</fullName>
    </submittedName>
</protein>
<keyword evidence="3" id="KW-1185">Reference proteome</keyword>